<evidence type="ECO:0000259" key="8">
    <source>
        <dbReference type="Pfam" id="PF05598"/>
    </source>
</evidence>
<accession>A0ABS1HQT6</accession>
<dbReference type="Proteomes" id="UP000605676">
    <property type="component" value="Unassembled WGS sequence"/>
</dbReference>
<organism evidence="9 10">
    <name type="scientific">Carboxylicivirga marina</name>
    <dbReference type="NCBI Taxonomy" id="2800988"/>
    <lineage>
        <taxon>Bacteria</taxon>
        <taxon>Pseudomonadati</taxon>
        <taxon>Bacteroidota</taxon>
        <taxon>Bacteroidia</taxon>
        <taxon>Marinilabiliales</taxon>
        <taxon>Marinilabiliaceae</taxon>
        <taxon>Carboxylicivirga</taxon>
    </lineage>
</organism>
<feature type="domain" description="Transposase InsH N-terminal" evidence="8">
    <location>
        <begin position="9"/>
        <end position="105"/>
    </location>
</feature>
<evidence type="ECO:0000256" key="6">
    <source>
        <dbReference type="SAM" id="MobiDB-lite"/>
    </source>
</evidence>
<dbReference type="NCBIfam" id="NF033581">
    <property type="entry name" value="transpos_IS5_4"/>
    <property type="match status" value="1"/>
</dbReference>
<evidence type="ECO:0000256" key="2">
    <source>
        <dbReference type="ARBA" id="ARBA00010075"/>
    </source>
</evidence>
<dbReference type="Pfam" id="PF05598">
    <property type="entry name" value="DUF772"/>
    <property type="match status" value="1"/>
</dbReference>
<proteinExistence type="inferred from homology"/>
<dbReference type="Pfam" id="PF01609">
    <property type="entry name" value="DDE_Tnp_1"/>
    <property type="match status" value="1"/>
</dbReference>
<keyword evidence="5" id="KW-0233">DNA recombination</keyword>
<comment type="similarity">
    <text evidence="2">Belongs to the transposase 11 family.</text>
</comment>
<dbReference type="RefSeq" id="WP_200467269.1">
    <property type="nucleotide sequence ID" value="NZ_JAENRR010000150.1"/>
</dbReference>
<dbReference type="InterPro" id="IPR047959">
    <property type="entry name" value="Transpos_IS5"/>
</dbReference>
<dbReference type="PANTHER" id="PTHR35604">
    <property type="entry name" value="TRANSPOSASE INSH FOR INSERTION SEQUENCE ELEMENT IS5A-RELATED"/>
    <property type="match status" value="1"/>
</dbReference>
<sequence length="351" mass="40764">MSFVSHHVERRTRKNTFLRQINQIIDWHPIEKEINKVYKRGHSVDGRPSYPGLLLFKMLLLQTWYRLSDPGVEDMVNDNLSAMRFCGLQIEDDVPDHSVLSRFRSELTVKKAFDRLLRKFNKQLEERGIMVKEGAALVDASITNTPRRPKGKTKYEIAEDRKEDLQSEESKLEEGKQLKLVKLKQPGVDEQGRWLKKRGKLHYGFKKHIAADQEGLVTAVHTTTANEHDSKGLKPLLKKTPRSKVKKGTYADKGYKVPDNDKLLEELNIKNRLQHKAYRNRPLTEWEKRFNKLISKDRYKVERTFGGMNRWFGAGIAKYVGLDKTHTQHVLEAIAYNLYRSPGIVMSNAQN</sequence>
<gene>
    <name evidence="9" type="ORF">JIV24_22160</name>
</gene>
<reference evidence="9 10" key="1">
    <citation type="submission" date="2021-01" db="EMBL/GenBank/DDBJ databases">
        <title>Carboxyliciviraga sp.nov., isolated from coastal sediments.</title>
        <authorList>
            <person name="Lu D."/>
            <person name="Zhang T."/>
        </authorList>
    </citation>
    <scope>NUCLEOTIDE SEQUENCE [LARGE SCALE GENOMIC DNA]</scope>
    <source>
        <strain evidence="9 10">N1Y132</strain>
    </source>
</reference>
<keyword evidence="4" id="KW-0238">DNA-binding</keyword>
<protein>
    <submittedName>
        <fullName evidence="9">IS5 family transposase</fullName>
    </submittedName>
</protein>
<evidence type="ECO:0000259" key="7">
    <source>
        <dbReference type="Pfam" id="PF01609"/>
    </source>
</evidence>
<keyword evidence="10" id="KW-1185">Reference proteome</keyword>
<dbReference type="PANTHER" id="PTHR35604:SF2">
    <property type="entry name" value="TRANSPOSASE INSH FOR INSERTION SEQUENCE ELEMENT IS5A-RELATED"/>
    <property type="match status" value="1"/>
</dbReference>
<dbReference type="InterPro" id="IPR002559">
    <property type="entry name" value="Transposase_11"/>
</dbReference>
<name>A0ABS1HQT6_9BACT</name>
<feature type="domain" description="Transposase IS4-like" evidence="7">
    <location>
        <begin position="183"/>
        <end position="338"/>
    </location>
</feature>
<dbReference type="InterPro" id="IPR008490">
    <property type="entry name" value="Transposase_InsH_N"/>
</dbReference>
<evidence type="ECO:0000313" key="9">
    <source>
        <dbReference type="EMBL" id="MBK3520052.1"/>
    </source>
</evidence>
<feature type="region of interest" description="Disordered" evidence="6">
    <location>
        <begin position="148"/>
        <end position="171"/>
    </location>
</feature>
<keyword evidence="3" id="KW-0815">Transposition</keyword>
<feature type="compositionally biased region" description="Basic and acidic residues" evidence="6">
    <location>
        <begin position="153"/>
        <end position="171"/>
    </location>
</feature>
<comment type="function">
    <text evidence="1">Involved in the transposition of the insertion sequence IS5.</text>
</comment>
<evidence type="ECO:0000256" key="3">
    <source>
        <dbReference type="ARBA" id="ARBA00022578"/>
    </source>
</evidence>
<feature type="non-terminal residue" evidence="9">
    <location>
        <position position="351"/>
    </location>
</feature>
<evidence type="ECO:0000313" key="10">
    <source>
        <dbReference type="Proteomes" id="UP000605676"/>
    </source>
</evidence>
<comment type="caution">
    <text evidence="9">The sequence shown here is derived from an EMBL/GenBank/DDBJ whole genome shotgun (WGS) entry which is preliminary data.</text>
</comment>
<evidence type="ECO:0000256" key="5">
    <source>
        <dbReference type="ARBA" id="ARBA00023172"/>
    </source>
</evidence>
<evidence type="ECO:0000256" key="1">
    <source>
        <dbReference type="ARBA" id="ARBA00003544"/>
    </source>
</evidence>
<dbReference type="EMBL" id="JAENRR010000150">
    <property type="protein sequence ID" value="MBK3520052.1"/>
    <property type="molecule type" value="Genomic_DNA"/>
</dbReference>
<evidence type="ECO:0000256" key="4">
    <source>
        <dbReference type="ARBA" id="ARBA00023125"/>
    </source>
</evidence>